<dbReference type="InterPro" id="IPR015889">
    <property type="entry name" value="Intradiol_dOase_core"/>
</dbReference>
<dbReference type="EMBL" id="BA000045">
    <property type="protein sequence ID" value="BAC90230.1"/>
    <property type="molecule type" value="Genomic_DNA"/>
</dbReference>
<gene>
    <name evidence="6" type="ordered locus">gll2289</name>
</gene>
<dbReference type="EnsemblBacteria" id="BAC90230">
    <property type="protein sequence ID" value="BAC90230"/>
    <property type="gene ID" value="BAC90230"/>
</dbReference>
<dbReference type="InParanoid" id="Q7NI94"/>
<dbReference type="PANTHER" id="PTHR33711">
    <property type="entry name" value="DIOXYGENASE, PUTATIVE (AFU_ORTHOLOGUE AFUA_2G02910)-RELATED"/>
    <property type="match status" value="1"/>
</dbReference>
<feature type="signal peptide" evidence="4">
    <location>
        <begin position="1"/>
        <end position="28"/>
    </location>
</feature>
<accession>Q7NI94</accession>
<dbReference type="RefSeq" id="WP_011142286.1">
    <property type="nucleotide sequence ID" value="NC_005125.1"/>
</dbReference>
<proteinExistence type="inferred from homology"/>
<evidence type="ECO:0000256" key="1">
    <source>
        <dbReference type="ARBA" id="ARBA00007825"/>
    </source>
</evidence>
<evidence type="ECO:0000313" key="7">
    <source>
        <dbReference type="Proteomes" id="UP000000557"/>
    </source>
</evidence>
<protein>
    <submittedName>
        <fullName evidence="6">Gll2289 protein</fullName>
    </submittedName>
</protein>
<dbReference type="GO" id="GO:0051213">
    <property type="term" value="F:dioxygenase activity"/>
    <property type="evidence" value="ECO:0000318"/>
    <property type="project" value="GO_Central"/>
</dbReference>
<name>Q7NI94_GLOVI</name>
<evidence type="ECO:0000259" key="5">
    <source>
        <dbReference type="Pfam" id="PF00775"/>
    </source>
</evidence>
<dbReference type="GO" id="GO:0016702">
    <property type="term" value="F:oxidoreductase activity, acting on single donors with incorporation of molecular oxygen, incorporation of two atoms of oxygen"/>
    <property type="evidence" value="ECO:0007669"/>
    <property type="project" value="InterPro"/>
</dbReference>
<dbReference type="eggNOG" id="COG3485">
    <property type="taxonomic scope" value="Bacteria"/>
</dbReference>
<dbReference type="CDD" id="cd00421">
    <property type="entry name" value="intradiol_dioxygenase"/>
    <property type="match status" value="1"/>
</dbReference>
<organism evidence="6 7">
    <name type="scientific">Gloeobacter violaceus (strain ATCC 29082 / PCC 7421)</name>
    <dbReference type="NCBI Taxonomy" id="251221"/>
    <lineage>
        <taxon>Bacteria</taxon>
        <taxon>Bacillati</taxon>
        <taxon>Cyanobacteriota</taxon>
        <taxon>Cyanophyceae</taxon>
        <taxon>Gloeobacterales</taxon>
        <taxon>Gloeobacteraceae</taxon>
        <taxon>Gloeobacter</taxon>
    </lineage>
</organism>
<dbReference type="InterPro" id="IPR000627">
    <property type="entry name" value="Intradiol_dOase_C"/>
</dbReference>
<dbReference type="OrthoDB" id="9805815at2"/>
<dbReference type="Proteomes" id="UP000000557">
    <property type="component" value="Chromosome"/>
</dbReference>
<dbReference type="GO" id="GO:0008199">
    <property type="term" value="F:ferric iron binding"/>
    <property type="evidence" value="ECO:0007669"/>
    <property type="project" value="InterPro"/>
</dbReference>
<evidence type="ECO:0000256" key="3">
    <source>
        <dbReference type="ARBA" id="ARBA00023002"/>
    </source>
</evidence>
<dbReference type="PANTHER" id="PTHR33711:SF11">
    <property type="entry name" value="DIOXYGENASE"/>
    <property type="match status" value="1"/>
</dbReference>
<sequence length="187" mass="20422">MVALSRRHFVSSSLAGAAALWLPAGARAAACPRTESLTAGPFYRRGAPDSTDLRLSGVAGRELVLDLTVRGQDCKPVFPVLIDLWHADPRGNYDLEGFRFRTRHASDRPGVRLVTFVPGRYPGRTPHLHLTVSAPGHRPLTTQLYFPGAALNERDFLFRPSLLLNLASDIQSAGPLSGSYTFYLQPA</sequence>
<dbReference type="AlphaFoldDB" id="Q7NI94"/>
<keyword evidence="2" id="KW-0223">Dioxygenase</keyword>
<evidence type="ECO:0000256" key="4">
    <source>
        <dbReference type="SAM" id="SignalP"/>
    </source>
</evidence>
<dbReference type="STRING" id="251221.gene:10759784"/>
<evidence type="ECO:0000313" key="6">
    <source>
        <dbReference type="EMBL" id="BAC90230.1"/>
    </source>
</evidence>
<dbReference type="InterPro" id="IPR050770">
    <property type="entry name" value="Intradiol_RC_Dioxygenase"/>
</dbReference>
<reference evidence="6 7" key="2">
    <citation type="journal article" date="2003" name="DNA Res.">
        <title>Complete genome structure of Gloeobacter violaceus PCC 7421, a cyanobacterium that lacks thylakoids (supplement).</title>
        <authorList>
            <person name="Nakamura Y."/>
            <person name="Kaneko T."/>
            <person name="Sato S."/>
            <person name="Mimuro M."/>
            <person name="Miyashita H."/>
            <person name="Tsuchiya T."/>
            <person name="Sasamoto S."/>
            <person name="Watanabe A."/>
            <person name="Kawashima K."/>
            <person name="Kishida Y."/>
            <person name="Kiyokawa C."/>
            <person name="Kohara M."/>
            <person name="Matsumoto M."/>
            <person name="Matsuno A."/>
            <person name="Nakazaki N."/>
            <person name="Shimpo S."/>
            <person name="Takeuchi C."/>
            <person name="Yamada M."/>
            <person name="Tabata S."/>
        </authorList>
    </citation>
    <scope>NUCLEOTIDE SEQUENCE [LARGE SCALE GENOMIC DNA]</scope>
    <source>
        <strain evidence="7">ATCC 29082 / PCC 7421</strain>
    </source>
</reference>
<dbReference type="PROSITE" id="PS51318">
    <property type="entry name" value="TAT"/>
    <property type="match status" value="1"/>
</dbReference>
<dbReference type="KEGG" id="gvi:gll2289"/>
<dbReference type="SUPFAM" id="SSF49482">
    <property type="entry name" value="Aromatic compound dioxygenase"/>
    <property type="match status" value="1"/>
</dbReference>
<evidence type="ECO:0000256" key="2">
    <source>
        <dbReference type="ARBA" id="ARBA00022964"/>
    </source>
</evidence>
<reference evidence="6 7" key="1">
    <citation type="journal article" date="2003" name="DNA Res.">
        <title>Complete genome structure of Gloeobacter violaceus PCC 7421, a cyanobacterium that lacks thylakoids.</title>
        <authorList>
            <person name="Nakamura Y."/>
            <person name="Kaneko T."/>
            <person name="Sato S."/>
            <person name="Mimuro M."/>
            <person name="Miyashita H."/>
            <person name="Tsuchiya T."/>
            <person name="Sasamoto S."/>
            <person name="Watanabe A."/>
            <person name="Kawashima K."/>
            <person name="Kishida Y."/>
            <person name="Kiyokawa C."/>
            <person name="Kohara M."/>
            <person name="Matsumoto M."/>
            <person name="Matsuno A."/>
            <person name="Nakazaki N."/>
            <person name="Shimpo S."/>
            <person name="Takeuchi C."/>
            <person name="Yamada M."/>
            <person name="Tabata S."/>
        </authorList>
    </citation>
    <scope>NUCLEOTIDE SEQUENCE [LARGE SCALE GENOMIC DNA]</scope>
    <source>
        <strain evidence="7">ATCC 29082 / PCC 7421</strain>
    </source>
</reference>
<dbReference type="PhylomeDB" id="Q7NI94"/>
<dbReference type="PATRIC" id="fig|251221.4.peg.2325"/>
<keyword evidence="4" id="KW-0732">Signal</keyword>
<feature type="chain" id="PRO_5004291855" evidence="4">
    <location>
        <begin position="29"/>
        <end position="187"/>
    </location>
</feature>
<keyword evidence="3" id="KW-0560">Oxidoreductase</keyword>
<keyword evidence="7" id="KW-1185">Reference proteome</keyword>
<dbReference type="Gene3D" id="2.60.130.10">
    <property type="entry name" value="Aromatic compound dioxygenase"/>
    <property type="match status" value="1"/>
</dbReference>
<dbReference type="InterPro" id="IPR006311">
    <property type="entry name" value="TAT_signal"/>
</dbReference>
<comment type="similarity">
    <text evidence="1">Belongs to the intradiol ring-cleavage dioxygenase family.</text>
</comment>
<feature type="domain" description="Intradiol ring-cleavage dioxygenases" evidence="5">
    <location>
        <begin position="40"/>
        <end position="157"/>
    </location>
</feature>
<dbReference type="Pfam" id="PF00775">
    <property type="entry name" value="Dioxygenase_C"/>
    <property type="match status" value="1"/>
</dbReference>
<dbReference type="HOGENOM" id="CLU_027719_5_1_3"/>